<proteinExistence type="predicted"/>
<reference evidence="1 2" key="1">
    <citation type="journal article" date="2006" name="J. Bacteriol.">
        <title>Complete genome sequence of Yersinia pestis strains Antiqua and Nepal516: evidence of gene reduction in an emerging pathogen.</title>
        <authorList>
            <person name="Chain P.S."/>
            <person name="Hu P."/>
            <person name="Malfatti S.A."/>
            <person name="Radnedge L."/>
            <person name="Larimer F."/>
            <person name="Vergez L.M."/>
            <person name="Worsham P."/>
            <person name="Chu M.C."/>
            <person name="Andersen G.L."/>
        </authorList>
    </citation>
    <scope>NUCLEOTIDE SEQUENCE [LARGE SCALE GENOMIC DNA]</scope>
    <source>
        <strain evidence="1 2">Antiqua</strain>
    </source>
</reference>
<dbReference type="RefSeq" id="WP_002213101.1">
    <property type="nucleotide sequence ID" value="NC_008150.1"/>
</dbReference>
<evidence type="ECO:0000313" key="1">
    <source>
        <dbReference type="EMBL" id="ABG13869.1"/>
    </source>
</evidence>
<sequence length="137" mass="15606">MKKVAIIFIVLILIVALPMIYFWPTIKVLTGGNSRYTEQDKKHYQLLTDEIIKNCPRISSNYEFGYATVDGPGIEVSAVTFHGSNDIEKIHNYLYSIGFTLDRTEDSGEYWKSERSDKTVHIGVINSPKTTIVEVMK</sequence>
<dbReference type="GeneID" id="57976953"/>
<dbReference type="PATRIC" id="fig|360102.15.peg.519"/>
<dbReference type="KEGG" id="ypa:YPA_1903"/>
<dbReference type="Proteomes" id="UP000001971">
    <property type="component" value="Chromosome"/>
</dbReference>
<evidence type="ECO:0000313" key="2">
    <source>
        <dbReference type="Proteomes" id="UP000001971"/>
    </source>
</evidence>
<name>A0A0E1NTJ8_YERPA</name>
<dbReference type="AlphaFoldDB" id="A0A0E1NTJ8"/>
<protein>
    <submittedName>
        <fullName evidence="1">Uncharacterized protein</fullName>
    </submittedName>
</protein>
<organism evidence="1 2">
    <name type="scientific">Yersinia pestis bv. Antiqua (strain Antiqua)</name>
    <dbReference type="NCBI Taxonomy" id="360102"/>
    <lineage>
        <taxon>Bacteria</taxon>
        <taxon>Pseudomonadati</taxon>
        <taxon>Pseudomonadota</taxon>
        <taxon>Gammaproteobacteria</taxon>
        <taxon>Enterobacterales</taxon>
        <taxon>Yersiniaceae</taxon>
        <taxon>Yersinia</taxon>
    </lineage>
</organism>
<dbReference type="EMBL" id="CP000308">
    <property type="protein sequence ID" value="ABG13869.1"/>
    <property type="molecule type" value="Genomic_DNA"/>
</dbReference>
<accession>A0A0E1NTJ8</accession>
<gene>
    <name evidence="1" type="ordered locus">YPA_1903</name>
</gene>
<dbReference type="HOGENOM" id="CLU_147998_1_0_6"/>